<dbReference type="EMBL" id="ACIO01000043">
    <property type="protein sequence ID" value="EFD01085.1"/>
    <property type="molecule type" value="Genomic_DNA"/>
</dbReference>
<comment type="caution">
    <text evidence="1">The sequence shown here is derived from an EMBL/GenBank/DDBJ whole genome shotgun (WGS) entry which is preliminary data.</text>
</comment>
<gene>
    <name evidence="1" type="ORF">CLOSTHATH_00691</name>
</gene>
<dbReference type="GeneID" id="93152472"/>
<dbReference type="AlphaFoldDB" id="D3AAS0"/>
<protein>
    <recommendedName>
        <fullName evidence="3">Neutral/alkaline non-lysosomal ceramidase N-terminal domain-containing protein</fullName>
    </recommendedName>
</protein>
<dbReference type="RefSeq" id="WP_006771250.1">
    <property type="nucleotide sequence ID" value="NZ_GG667612.1"/>
</dbReference>
<accession>D3AAS0</accession>
<evidence type="ECO:0000313" key="1">
    <source>
        <dbReference type="EMBL" id="EFD01085.1"/>
    </source>
</evidence>
<dbReference type="HOGENOM" id="CLU_030011_4_0_9"/>
<sequence length="430" mass="47561">MKTDENLKGGAGIAEIKYPADFFPEEGFKGIHDPIHARALILESGERIAVISLELPSLRPYTLIDDMKETVRECTGIDHRNIWICMTHNLAAPHVPDENRTEYKYRIHMEAVKKAIHSACETALLNMEPVRIGTGTGYSDINVNRDIETPEGWWQGINPAGISDKTLTVIKFEGVTGKTAAVIYHYAVKSSAMAAAVMEDGSRYVTSDVTGAASRIIETKLEAPAIFFMGAAADQEPKRRAAFDQINGKGDMIHVNLGSAGFDLVEELGEILAGDVVETAGKIVCSENAPVIHLEHTSFWLPGQQFYQGGKPYHPMKNYEYIPSEDQELKVELLLFGNTVLFGLQPEATAIVGMKLREMNPDFVPLMAAMVNGGKDYLSDESAFDRMTFGAIHSVFARGAAELFLMKSKELLDRLRLEYLEESNDSKEIK</sequence>
<dbReference type="Proteomes" id="UP000004968">
    <property type="component" value="Unassembled WGS sequence"/>
</dbReference>
<reference evidence="1 2" key="1">
    <citation type="submission" date="2010-01" db="EMBL/GenBank/DDBJ databases">
        <authorList>
            <person name="Weinstock G."/>
            <person name="Sodergren E."/>
            <person name="Clifton S."/>
            <person name="Fulton L."/>
            <person name="Fulton B."/>
            <person name="Courtney L."/>
            <person name="Fronick C."/>
            <person name="Harrison M."/>
            <person name="Strong C."/>
            <person name="Farmer C."/>
            <person name="Delahaunty K."/>
            <person name="Markovic C."/>
            <person name="Hall O."/>
            <person name="Minx P."/>
            <person name="Tomlinson C."/>
            <person name="Mitreva M."/>
            <person name="Nelson J."/>
            <person name="Hou S."/>
            <person name="Wollam A."/>
            <person name="Pepin K.H."/>
            <person name="Johnson M."/>
            <person name="Bhonagiri V."/>
            <person name="Nash W.E."/>
            <person name="Warren W."/>
            <person name="Chinwalla A."/>
            <person name="Mardis E.R."/>
            <person name="Wilson R.K."/>
        </authorList>
    </citation>
    <scope>NUCLEOTIDE SEQUENCE [LARGE SCALE GENOMIC DNA]</scope>
    <source>
        <strain evidence="1 2">DSM 13479</strain>
    </source>
</reference>
<proteinExistence type="predicted"/>
<organism evidence="1 2">
    <name type="scientific">Hungatella hathewayi DSM 13479</name>
    <dbReference type="NCBI Taxonomy" id="566550"/>
    <lineage>
        <taxon>Bacteria</taxon>
        <taxon>Bacillati</taxon>
        <taxon>Bacillota</taxon>
        <taxon>Clostridia</taxon>
        <taxon>Lachnospirales</taxon>
        <taxon>Lachnospiraceae</taxon>
        <taxon>Hungatella</taxon>
    </lineage>
</organism>
<evidence type="ECO:0000313" key="2">
    <source>
        <dbReference type="Proteomes" id="UP000004968"/>
    </source>
</evidence>
<evidence type="ECO:0008006" key="3">
    <source>
        <dbReference type="Google" id="ProtNLM"/>
    </source>
</evidence>
<name>D3AAS0_9FIRM</name>